<dbReference type="KEGG" id="ccot:CCAX7_58260"/>
<dbReference type="SUPFAM" id="SSF53756">
    <property type="entry name" value="UDP-Glycosyltransferase/glycogen phosphorylase"/>
    <property type="match status" value="1"/>
</dbReference>
<dbReference type="Pfam" id="PF00534">
    <property type="entry name" value="Glycos_transf_1"/>
    <property type="match status" value="1"/>
</dbReference>
<protein>
    <submittedName>
        <fullName evidence="3">Glycoside hydrolase</fullName>
    </submittedName>
</protein>
<evidence type="ECO:0000259" key="1">
    <source>
        <dbReference type="Pfam" id="PF00534"/>
    </source>
</evidence>
<accession>A0A402D052</accession>
<feature type="domain" description="Glycosyltransferase subfamily 4-like N-terminal" evidence="2">
    <location>
        <begin position="18"/>
        <end position="179"/>
    </location>
</feature>
<dbReference type="GO" id="GO:0016787">
    <property type="term" value="F:hydrolase activity"/>
    <property type="evidence" value="ECO:0007669"/>
    <property type="project" value="UniProtKB-KW"/>
</dbReference>
<reference evidence="3 4" key="1">
    <citation type="journal article" date="2019" name="Int. J. Syst. Evol. Microbiol.">
        <title>Capsulimonas corticalis gen. nov., sp. nov., an aerobic capsulated bacterium, of a novel bacterial order, Capsulimonadales ord. nov., of the class Armatimonadia of the phylum Armatimonadetes.</title>
        <authorList>
            <person name="Li J."/>
            <person name="Kudo C."/>
            <person name="Tonouchi A."/>
        </authorList>
    </citation>
    <scope>NUCLEOTIDE SEQUENCE [LARGE SCALE GENOMIC DNA]</scope>
    <source>
        <strain evidence="3 4">AX-7</strain>
    </source>
</reference>
<sequence>MLNKNTRTVLFIATSTAVGGMERVMAGVAKRLAEDGVAVEVLLSPSGNEQEIVGWFGTRGVAARTHPAAPDVHQTLPWRQMMDFTRLAASLRVDAVNLHYGVGHISLKDVLAVRLAGRRCVATVHAAPGWGPEDRRVMRATRWASMLCDRVIAHSQATRAHLMAAGVASAKIACIPCGLEPPARTPTRAEARVKLGVCDEAFVVSAAARLVPEKGLDTLLEAVCDLRALAPPPLLLIAGAGPDDIRLRAMGARLLGDRVRFLGHVADLSEMYAASDVFALPSLMEGFGLVYLEAAQHGVPSIGTNVGAIPEVIQDGVTGALVPVGDAKALASSIRALACDPQRRQALGQAARRRVVSEFGMERMGEQYRRALFGRSR</sequence>
<dbReference type="GO" id="GO:0016758">
    <property type="term" value="F:hexosyltransferase activity"/>
    <property type="evidence" value="ECO:0007669"/>
    <property type="project" value="TreeGrafter"/>
</dbReference>
<name>A0A402D052_9BACT</name>
<dbReference type="CDD" id="cd03801">
    <property type="entry name" value="GT4_PimA-like"/>
    <property type="match status" value="1"/>
</dbReference>
<dbReference type="InterPro" id="IPR050194">
    <property type="entry name" value="Glycosyltransferase_grp1"/>
</dbReference>
<dbReference type="InterPro" id="IPR028098">
    <property type="entry name" value="Glyco_trans_4-like_N"/>
</dbReference>
<dbReference type="OrthoDB" id="9792269at2"/>
<dbReference type="AlphaFoldDB" id="A0A402D052"/>
<gene>
    <name evidence="3" type="ORF">CCAX7_58260</name>
</gene>
<feature type="domain" description="Glycosyl transferase family 1" evidence="1">
    <location>
        <begin position="189"/>
        <end position="354"/>
    </location>
</feature>
<dbReference type="Gene3D" id="3.40.50.2000">
    <property type="entry name" value="Glycogen Phosphorylase B"/>
    <property type="match status" value="2"/>
</dbReference>
<organism evidence="3 4">
    <name type="scientific">Capsulimonas corticalis</name>
    <dbReference type="NCBI Taxonomy" id="2219043"/>
    <lineage>
        <taxon>Bacteria</taxon>
        <taxon>Bacillati</taxon>
        <taxon>Armatimonadota</taxon>
        <taxon>Armatimonadia</taxon>
        <taxon>Capsulimonadales</taxon>
        <taxon>Capsulimonadaceae</taxon>
        <taxon>Capsulimonas</taxon>
    </lineage>
</organism>
<keyword evidence="3" id="KW-0378">Hydrolase</keyword>
<dbReference type="Proteomes" id="UP000287394">
    <property type="component" value="Chromosome"/>
</dbReference>
<dbReference type="RefSeq" id="WP_119322892.1">
    <property type="nucleotide sequence ID" value="NZ_AP025739.1"/>
</dbReference>
<dbReference type="EMBL" id="AP025739">
    <property type="protein sequence ID" value="BDI33775.1"/>
    <property type="molecule type" value="Genomic_DNA"/>
</dbReference>
<evidence type="ECO:0000313" key="4">
    <source>
        <dbReference type="Proteomes" id="UP000287394"/>
    </source>
</evidence>
<dbReference type="PANTHER" id="PTHR45947">
    <property type="entry name" value="SULFOQUINOVOSYL TRANSFERASE SQD2"/>
    <property type="match status" value="1"/>
</dbReference>
<dbReference type="InterPro" id="IPR001296">
    <property type="entry name" value="Glyco_trans_1"/>
</dbReference>
<dbReference type="PANTHER" id="PTHR45947:SF3">
    <property type="entry name" value="SULFOQUINOVOSYL TRANSFERASE SQD2"/>
    <property type="match status" value="1"/>
</dbReference>
<evidence type="ECO:0000313" key="3">
    <source>
        <dbReference type="EMBL" id="BDI33775.1"/>
    </source>
</evidence>
<dbReference type="Pfam" id="PF13439">
    <property type="entry name" value="Glyco_transf_4"/>
    <property type="match status" value="1"/>
</dbReference>
<keyword evidence="4" id="KW-1185">Reference proteome</keyword>
<evidence type="ECO:0000259" key="2">
    <source>
        <dbReference type="Pfam" id="PF13439"/>
    </source>
</evidence>
<proteinExistence type="predicted"/>